<evidence type="ECO:0000313" key="1">
    <source>
        <dbReference type="EMBL" id="JAE29413.1"/>
    </source>
</evidence>
<protein>
    <submittedName>
        <fullName evidence="1">Uncharacterized protein</fullName>
    </submittedName>
</protein>
<accession>A0A0A9H932</accession>
<name>A0A0A9H932_ARUDO</name>
<dbReference type="AlphaFoldDB" id="A0A0A9H932"/>
<dbReference type="EMBL" id="GBRH01168483">
    <property type="protein sequence ID" value="JAE29413.1"/>
    <property type="molecule type" value="Transcribed_RNA"/>
</dbReference>
<dbReference type="PROSITE" id="PS51257">
    <property type="entry name" value="PROKAR_LIPOPROTEIN"/>
    <property type="match status" value="1"/>
</dbReference>
<reference evidence="1" key="2">
    <citation type="journal article" date="2015" name="Data Brief">
        <title>Shoot transcriptome of the giant reed, Arundo donax.</title>
        <authorList>
            <person name="Barrero R.A."/>
            <person name="Guerrero F.D."/>
            <person name="Moolhuijzen P."/>
            <person name="Goolsby J.A."/>
            <person name="Tidwell J."/>
            <person name="Bellgard S.E."/>
            <person name="Bellgard M.I."/>
        </authorList>
    </citation>
    <scope>NUCLEOTIDE SEQUENCE</scope>
    <source>
        <tissue evidence="1">Shoot tissue taken approximately 20 cm above the soil surface</tissue>
    </source>
</reference>
<proteinExistence type="predicted"/>
<organism evidence="1">
    <name type="scientific">Arundo donax</name>
    <name type="common">Giant reed</name>
    <name type="synonym">Donax arundinaceus</name>
    <dbReference type="NCBI Taxonomy" id="35708"/>
    <lineage>
        <taxon>Eukaryota</taxon>
        <taxon>Viridiplantae</taxon>
        <taxon>Streptophyta</taxon>
        <taxon>Embryophyta</taxon>
        <taxon>Tracheophyta</taxon>
        <taxon>Spermatophyta</taxon>
        <taxon>Magnoliopsida</taxon>
        <taxon>Liliopsida</taxon>
        <taxon>Poales</taxon>
        <taxon>Poaceae</taxon>
        <taxon>PACMAD clade</taxon>
        <taxon>Arundinoideae</taxon>
        <taxon>Arundineae</taxon>
        <taxon>Arundo</taxon>
    </lineage>
</organism>
<sequence>MSAHRSTARIMTTFASKLLPPPPPPLTTSAAGASCPATTWLAAAFSL</sequence>
<reference evidence="1" key="1">
    <citation type="submission" date="2014-09" db="EMBL/GenBank/DDBJ databases">
        <authorList>
            <person name="Magalhaes I.L.F."/>
            <person name="Oliveira U."/>
            <person name="Santos F.R."/>
            <person name="Vidigal T.H.D.A."/>
            <person name="Brescovit A.D."/>
            <person name="Santos A.J."/>
        </authorList>
    </citation>
    <scope>NUCLEOTIDE SEQUENCE</scope>
    <source>
        <tissue evidence="1">Shoot tissue taken approximately 20 cm above the soil surface</tissue>
    </source>
</reference>